<dbReference type="OrthoDB" id="1601230at2759"/>
<evidence type="ECO:0000313" key="2">
    <source>
        <dbReference type="RefSeq" id="XP_038974480.1"/>
    </source>
</evidence>
<accession>A0A8B8ZJV7</accession>
<keyword evidence="1" id="KW-1185">Reference proteome</keyword>
<reference evidence="2" key="1">
    <citation type="submission" date="2025-08" db="UniProtKB">
        <authorList>
            <consortium name="RefSeq"/>
        </authorList>
    </citation>
    <scope>IDENTIFICATION</scope>
    <source>
        <tissue evidence="2">Young leaves</tissue>
    </source>
</reference>
<proteinExistence type="predicted"/>
<sequence>MDVKEKGLVKIIRVQPKDWTWVQHQNAKGPNRVEQIVKGYANLISLIEPMAFHCVLVHKTPTTAECGVSDAPTLSSHAKRSIVEYVAHLAHAEFADEFLAAGEVVIVIDYKPAIVLIIMRECRFPFHFY</sequence>
<dbReference type="Proteomes" id="UP000228380">
    <property type="component" value="Unplaced"/>
</dbReference>
<dbReference type="AlphaFoldDB" id="A0A8B8ZJV7"/>
<evidence type="ECO:0000313" key="1">
    <source>
        <dbReference type="Proteomes" id="UP000228380"/>
    </source>
</evidence>
<dbReference type="RefSeq" id="XP_038974480.1">
    <property type="nucleotide sequence ID" value="XM_039118552.1"/>
</dbReference>
<dbReference type="KEGG" id="pda:120105806"/>
<gene>
    <name evidence="2" type="primary">LOC120105806</name>
</gene>
<dbReference type="GeneID" id="120105806"/>
<organism evidence="1 2">
    <name type="scientific">Phoenix dactylifera</name>
    <name type="common">Date palm</name>
    <dbReference type="NCBI Taxonomy" id="42345"/>
    <lineage>
        <taxon>Eukaryota</taxon>
        <taxon>Viridiplantae</taxon>
        <taxon>Streptophyta</taxon>
        <taxon>Embryophyta</taxon>
        <taxon>Tracheophyta</taxon>
        <taxon>Spermatophyta</taxon>
        <taxon>Magnoliopsida</taxon>
        <taxon>Liliopsida</taxon>
        <taxon>Arecaceae</taxon>
        <taxon>Coryphoideae</taxon>
        <taxon>Phoeniceae</taxon>
        <taxon>Phoenix</taxon>
    </lineage>
</organism>
<protein>
    <submittedName>
        <fullName evidence="2">LOW QUALITY PROTEIN: stress-response A/B barrel domain-containing protein HS1-like</fullName>
    </submittedName>
</protein>
<name>A0A8B8ZJV7_PHODC</name>